<sequence>MVSSRTATAIAGLVGSVLLSVVLWWYFDTFAFFLFLPFVPFLFRRSEQASREERLRTCPTCGFQTRNDAYDYCPRDGTRLERPKR</sequence>
<keyword evidence="3" id="KW-1185">Reference proteome</keyword>
<keyword evidence="1" id="KW-0472">Membrane</keyword>
<dbReference type="RefSeq" id="WP_247376372.1">
    <property type="nucleotide sequence ID" value="NZ_JALLGV010000002.1"/>
</dbReference>
<feature type="transmembrane region" description="Helical" evidence="1">
    <location>
        <begin position="23"/>
        <end position="43"/>
    </location>
</feature>
<organism evidence="2 3">
    <name type="scientific">Halorientalis brevis</name>
    <dbReference type="NCBI Taxonomy" id="1126241"/>
    <lineage>
        <taxon>Archaea</taxon>
        <taxon>Methanobacteriati</taxon>
        <taxon>Methanobacteriota</taxon>
        <taxon>Stenosarchaea group</taxon>
        <taxon>Halobacteria</taxon>
        <taxon>Halobacteriales</taxon>
        <taxon>Haloarculaceae</taxon>
        <taxon>Halorientalis</taxon>
    </lineage>
</organism>
<evidence type="ECO:0000313" key="3">
    <source>
        <dbReference type="Proteomes" id="UP001597119"/>
    </source>
</evidence>
<name>A0ABD6C7F4_9EURY</name>
<evidence type="ECO:0000313" key="2">
    <source>
        <dbReference type="EMBL" id="MFD1586202.1"/>
    </source>
</evidence>
<keyword evidence="1" id="KW-1133">Transmembrane helix</keyword>
<comment type="caution">
    <text evidence="2">The sequence shown here is derived from an EMBL/GenBank/DDBJ whole genome shotgun (WGS) entry which is preliminary data.</text>
</comment>
<proteinExistence type="predicted"/>
<keyword evidence="1" id="KW-0812">Transmembrane</keyword>
<dbReference type="Proteomes" id="UP001597119">
    <property type="component" value="Unassembled WGS sequence"/>
</dbReference>
<dbReference type="AlphaFoldDB" id="A0ABD6C7F4"/>
<dbReference type="EMBL" id="JBHUDJ010000002">
    <property type="protein sequence ID" value="MFD1586202.1"/>
    <property type="molecule type" value="Genomic_DNA"/>
</dbReference>
<reference evidence="2 3" key="1">
    <citation type="journal article" date="2019" name="Int. J. Syst. Evol. Microbiol.">
        <title>The Global Catalogue of Microorganisms (GCM) 10K type strain sequencing project: providing services to taxonomists for standard genome sequencing and annotation.</title>
        <authorList>
            <consortium name="The Broad Institute Genomics Platform"/>
            <consortium name="The Broad Institute Genome Sequencing Center for Infectious Disease"/>
            <person name="Wu L."/>
            <person name="Ma J."/>
        </authorList>
    </citation>
    <scope>NUCLEOTIDE SEQUENCE [LARGE SCALE GENOMIC DNA]</scope>
    <source>
        <strain evidence="2 3">CGMCC 1.12125</strain>
    </source>
</reference>
<accession>A0ABD6C7F4</accession>
<evidence type="ECO:0008006" key="4">
    <source>
        <dbReference type="Google" id="ProtNLM"/>
    </source>
</evidence>
<evidence type="ECO:0000256" key="1">
    <source>
        <dbReference type="SAM" id="Phobius"/>
    </source>
</evidence>
<gene>
    <name evidence="2" type="ORF">ACFR9U_04355</name>
</gene>
<protein>
    <recommendedName>
        <fullName evidence="4">Zinc ribbon domain-containing protein</fullName>
    </recommendedName>
</protein>